<sequence length="445" mass="50219">MTMGNLGAAYEASQDIVNALRWYERAISEVVSSPDMIFADEFTARSSRMHLIVHVVRAKLSACVWANADKEFDSLWAMVTNLQMAVGHLYAFTPFDSLLHTISPKERKALAVHFSTKYIVDKGIPYELFAQSGENEFTDQKVCRLNVGYLSYDYSNHPTTHLIEGIFATRDRNSVNIIAFGYGRDDGSSFRQRVIESVDKFVDLSTVSFEESATIIRREHVHIVMDAQGHTRRGRMQIVAVRPAPIVVNYLVYPGTSGAPFVDYVIVDKYVVPPAESASAFTEKLVILPNSYQVNYYDKVLASSERIYRRAELWIVDDKKNEDDGFLFVNFNKIDKLESSVFSTWMAILRRVPRSSLLLLDPGRNIPDCNTTESVTSREIKKNLWGEAHAQGISTRRIQFVPRWVNANVNIMAVKVLKCIVCAESRSLNTSVATVWGGFSSTPLL</sequence>
<evidence type="ECO:0000256" key="1">
    <source>
        <dbReference type="ARBA" id="ARBA00004922"/>
    </source>
</evidence>
<dbReference type="PANTHER" id="PTHR44998:SF1">
    <property type="entry name" value="UDP-N-ACETYLGLUCOSAMINE--PEPTIDE N-ACETYLGLUCOSAMINYLTRANSFERASE 110 KDA SUBUNIT"/>
    <property type="match status" value="1"/>
</dbReference>
<evidence type="ECO:0000256" key="4">
    <source>
        <dbReference type="ARBA" id="ARBA00022803"/>
    </source>
</evidence>
<reference evidence="6" key="1">
    <citation type="submission" date="2023-04" db="EMBL/GenBank/DDBJ databases">
        <title>Phytophthora fragariaefolia NBRC 109709.</title>
        <authorList>
            <person name="Ichikawa N."/>
            <person name="Sato H."/>
            <person name="Tonouchi N."/>
        </authorList>
    </citation>
    <scope>NUCLEOTIDE SEQUENCE</scope>
    <source>
        <strain evidence="6">NBRC 109709</strain>
    </source>
</reference>
<gene>
    <name evidence="6" type="ORF">Pfra01_002249400</name>
</gene>
<feature type="domain" description="O-GlcNAc transferase C-terminal" evidence="5">
    <location>
        <begin position="63"/>
        <end position="301"/>
    </location>
</feature>
<keyword evidence="2" id="KW-0808">Transferase</keyword>
<evidence type="ECO:0000313" key="6">
    <source>
        <dbReference type="EMBL" id="GMF54117.1"/>
    </source>
</evidence>
<accession>A0A9W6Y6Z6</accession>
<dbReference type="Pfam" id="PF13844">
    <property type="entry name" value="Glyco_transf_41"/>
    <property type="match status" value="1"/>
</dbReference>
<organism evidence="6 7">
    <name type="scientific">Phytophthora fragariaefolia</name>
    <dbReference type="NCBI Taxonomy" id="1490495"/>
    <lineage>
        <taxon>Eukaryota</taxon>
        <taxon>Sar</taxon>
        <taxon>Stramenopiles</taxon>
        <taxon>Oomycota</taxon>
        <taxon>Peronosporomycetes</taxon>
        <taxon>Peronosporales</taxon>
        <taxon>Peronosporaceae</taxon>
        <taxon>Phytophthora</taxon>
    </lineage>
</organism>
<dbReference type="Proteomes" id="UP001165121">
    <property type="component" value="Unassembled WGS sequence"/>
</dbReference>
<name>A0A9W6Y6Z6_9STRA</name>
<comment type="pathway">
    <text evidence="1">Protein modification; protein glycosylation.</text>
</comment>
<keyword evidence="7" id="KW-1185">Reference proteome</keyword>
<dbReference type="GO" id="GO:0016740">
    <property type="term" value="F:transferase activity"/>
    <property type="evidence" value="ECO:0007669"/>
    <property type="project" value="UniProtKB-KW"/>
</dbReference>
<dbReference type="AlphaFoldDB" id="A0A9W6Y6Z6"/>
<dbReference type="Gene3D" id="3.40.50.2000">
    <property type="entry name" value="Glycogen Phosphorylase B"/>
    <property type="match status" value="1"/>
</dbReference>
<keyword evidence="3" id="KW-0677">Repeat</keyword>
<dbReference type="PANTHER" id="PTHR44998">
    <property type="match status" value="1"/>
</dbReference>
<keyword evidence="4" id="KW-0802">TPR repeat</keyword>
<evidence type="ECO:0000256" key="3">
    <source>
        <dbReference type="ARBA" id="ARBA00022737"/>
    </source>
</evidence>
<dbReference type="Gene3D" id="3.40.50.11380">
    <property type="match status" value="1"/>
</dbReference>
<dbReference type="OrthoDB" id="421121at2759"/>
<evidence type="ECO:0000256" key="2">
    <source>
        <dbReference type="ARBA" id="ARBA00022679"/>
    </source>
</evidence>
<evidence type="ECO:0000259" key="5">
    <source>
        <dbReference type="Pfam" id="PF13844"/>
    </source>
</evidence>
<dbReference type="InterPro" id="IPR029489">
    <property type="entry name" value="OGT/SEC/SPY_C"/>
</dbReference>
<comment type="caution">
    <text evidence="6">The sequence shown here is derived from an EMBL/GenBank/DDBJ whole genome shotgun (WGS) entry which is preliminary data.</text>
</comment>
<proteinExistence type="predicted"/>
<protein>
    <submittedName>
        <fullName evidence="6">Unnamed protein product</fullName>
    </submittedName>
</protein>
<dbReference type="EMBL" id="BSXT01003450">
    <property type="protein sequence ID" value="GMF54117.1"/>
    <property type="molecule type" value="Genomic_DNA"/>
</dbReference>
<evidence type="ECO:0000313" key="7">
    <source>
        <dbReference type="Proteomes" id="UP001165121"/>
    </source>
</evidence>